<evidence type="ECO:0008006" key="3">
    <source>
        <dbReference type="Google" id="ProtNLM"/>
    </source>
</evidence>
<dbReference type="KEGG" id="ntr:B0W44_01575"/>
<dbReference type="STRING" id="1471761.B0W44_01575"/>
<dbReference type="Gene3D" id="3.40.50.1860">
    <property type="match status" value="1"/>
</dbReference>
<dbReference type="InterPro" id="IPR010843">
    <property type="entry name" value="Uncharacterised_AroM"/>
</dbReference>
<name>A0A1U9K3R2_9BACL</name>
<dbReference type="Pfam" id="PF07302">
    <property type="entry name" value="AroM"/>
    <property type="match status" value="1"/>
</dbReference>
<sequence>MTNRLGIITIGQAPRVDMVPEMRTLLPDHIEVIEKGAIDDFSSEDLLTLAPKEGDITLVSRLKNGEAVTVSERAILPLLQEKISLLEEMGTTTTIIACTGTFPPFKSKHPLLYPDRVLTHFVSGILPHGKLGIIVPLPEQIAAMREKWERPNLQLAFTAASPYDKGTDFEYAGRVLQEQGVDVIVLDCMGYSVSMKERVKNVVNVPVILSRSVVARAAAEMVS</sequence>
<evidence type="ECO:0000313" key="1">
    <source>
        <dbReference type="EMBL" id="AQS54666.1"/>
    </source>
</evidence>
<dbReference type="RefSeq" id="WP_169835365.1">
    <property type="nucleotide sequence ID" value="NZ_CP019699.1"/>
</dbReference>
<accession>A0A1U9K3R2</accession>
<dbReference type="NCBIfam" id="NF007788">
    <property type="entry name" value="PRK10481.1"/>
    <property type="match status" value="1"/>
</dbReference>
<dbReference type="Proteomes" id="UP000188603">
    <property type="component" value="Chromosome"/>
</dbReference>
<dbReference type="EMBL" id="CP019699">
    <property type="protein sequence ID" value="AQS54666.1"/>
    <property type="molecule type" value="Genomic_DNA"/>
</dbReference>
<proteinExistence type="predicted"/>
<reference evidence="1 2" key="1">
    <citation type="journal article" date="2015" name="Int. J. Syst. Evol. Microbiol.">
        <title>Novibacillus thermophilus gen. nov., sp. nov., a Gram-staining-negative and moderately thermophilic member of the family Thermoactinomycetaceae.</title>
        <authorList>
            <person name="Yang G."/>
            <person name="Chen J."/>
            <person name="Zhou S."/>
        </authorList>
    </citation>
    <scope>NUCLEOTIDE SEQUENCE [LARGE SCALE GENOMIC DNA]</scope>
    <source>
        <strain evidence="1 2">SG-1</strain>
    </source>
</reference>
<gene>
    <name evidence="1" type="ORF">B0W44_01575</name>
</gene>
<organism evidence="1 2">
    <name type="scientific">Novibacillus thermophilus</name>
    <dbReference type="NCBI Taxonomy" id="1471761"/>
    <lineage>
        <taxon>Bacteria</taxon>
        <taxon>Bacillati</taxon>
        <taxon>Bacillota</taxon>
        <taxon>Bacilli</taxon>
        <taxon>Bacillales</taxon>
        <taxon>Thermoactinomycetaceae</taxon>
        <taxon>Novibacillus</taxon>
    </lineage>
</organism>
<dbReference type="AlphaFoldDB" id="A0A1U9K3R2"/>
<keyword evidence="2" id="KW-1185">Reference proteome</keyword>
<protein>
    <recommendedName>
        <fullName evidence="3">AroM protein</fullName>
    </recommendedName>
</protein>
<dbReference type="InterPro" id="IPR001920">
    <property type="entry name" value="Asp/Glu_race"/>
</dbReference>
<dbReference type="GO" id="GO:0016855">
    <property type="term" value="F:racemase and epimerase activity, acting on amino acids and derivatives"/>
    <property type="evidence" value="ECO:0007669"/>
    <property type="project" value="InterPro"/>
</dbReference>
<evidence type="ECO:0000313" key="2">
    <source>
        <dbReference type="Proteomes" id="UP000188603"/>
    </source>
</evidence>